<keyword evidence="1" id="KW-0472">Membrane</keyword>
<dbReference type="Proteomes" id="UP000184203">
    <property type="component" value="Unassembled WGS sequence"/>
</dbReference>
<dbReference type="STRING" id="797209.GCA_000376445_03345"/>
<keyword evidence="1" id="KW-0812">Transmembrane</keyword>
<evidence type="ECO:0000313" key="4">
    <source>
        <dbReference type="Proteomes" id="UP000003751"/>
    </source>
</evidence>
<dbReference type="AlphaFoldDB" id="E7QVJ0"/>
<name>E7QVJ0_HALPU</name>
<feature type="transmembrane region" description="Helical" evidence="1">
    <location>
        <begin position="44"/>
        <end position="68"/>
    </location>
</feature>
<organism evidence="2 4">
    <name type="scientific">Haladaptatus paucihalophilus DX253</name>
    <dbReference type="NCBI Taxonomy" id="797209"/>
    <lineage>
        <taxon>Archaea</taxon>
        <taxon>Methanobacteriati</taxon>
        <taxon>Methanobacteriota</taxon>
        <taxon>Stenosarchaea group</taxon>
        <taxon>Halobacteria</taxon>
        <taxon>Halobacteriales</taxon>
        <taxon>Haladaptataceae</taxon>
        <taxon>Haladaptatus</taxon>
    </lineage>
</organism>
<protein>
    <submittedName>
        <fullName evidence="2">Uncharacterized protein</fullName>
    </submittedName>
</protein>
<dbReference type="EMBL" id="AEMG01000015">
    <property type="protein sequence ID" value="EFW91253.1"/>
    <property type="molecule type" value="Genomic_DNA"/>
</dbReference>
<reference evidence="5" key="3">
    <citation type="submission" date="2016-11" db="EMBL/GenBank/DDBJ databases">
        <authorList>
            <person name="Varghese N."/>
            <person name="Submissions S."/>
        </authorList>
    </citation>
    <scope>NUCLEOTIDE SEQUENCE [LARGE SCALE GENOMIC DNA]</scope>
    <source>
        <strain evidence="5">DX253</strain>
    </source>
</reference>
<sequence>MSHAPTVFDYVCSNADKFAMLLAFECLACFLSILLFFWSEPGTAAHVVSVLNVLGAGTLGAGTAALLVKCHRT</sequence>
<accession>E7QVJ0</accession>
<dbReference type="RefSeq" id="WP_007980858.1">
    <property type="nucleotide sequence ID" value="NZ_AEMG01000015.1"/>
</dbReference>
<evidence type="ECO:0000256" key="1">
    <source>
        <dbReference type="SAM" id="Phobius"/>
    </source>
</evidence>
<keyword evidence="1" id="KW-1133">Transmembrane helix</keyword>
<reference evidence="2 4" key="1">
    <citation type="journal article" date="2014" name="ISME J.">
        <title>Trehalose/2-sulfotrehalose biosynthesis and glycine-betaine uptake are widely spread mechanisms for osmoadaptation in the Halobacteriales.</title>
        <authorList>
            <person name="Youssef N.H."/>
            <person name="Savage-Ashlock K.N."/>
            <person name="McCully A.L."/>
            <person name="Luedtke B."/>
            <person name="Shaw E.I."/>
            <person name="Hoff W.D."/>
            <person name="Elshahed M.S."/>
        </authorList>
    </citation>
    <scope>NUCLEOTIDE SEQUENCE [LARGE SCALE GENOMIC DNA]</scope>
    <source>
        <strain evidence="2 4">DX253</strain>
    </source>
</reference>
<evidence type="ECO:0000313" key="3">
    <source>
        <dbReference type="EMBL" id="SHL08833.1"/>
    </source>
</evidence>
<keyword evidence="5" id="KW-1185">Reference proteome</keyword>
<dbReference type="EMBL" id="FRAN01000004">
    <property type="protein sequence ID" value="SHL08833.1"/>
    <property type="molecule type" value="Genomic_DNA"/>
</dbReference>
<gene>
    <name evidence="3" type="ORF">SAMN05444342_2981</name>
    <name evidence="2" type="ORF">ZOD2009_14131</name>
</gene>
<proteinExistence type="predicted"/>
<dbReference type="Proteomes" id="UP000003751">
    <property type="component" value="Unassembled WGS sequence"/>
</dbReference>
<evidence type="ECO:0000313" key="2">
    <source>
        <dbReference type="EMBL" id="EFW91253.1"/>
    </source>
</evidence>
<reference evidence="3" key="2">
    <citation type="submission" date="2016-11" db="EMBL/GenBank/DDBJ databases">
        <authorList>
            <person name="Jaros S."/>
            <person name="Januszkiewicz K."/>
            <person name="Wedrychowicz H."/>
        </authorList>
    </citation>
    <scope>NUCLEOTIDE SEQUENCE [LARGE SCALE GENOMIC DNA]</scope>
    <source>
        <strain evidence="3">DX253</strain>
    </source>
</reference>
<dbReference type="PATRIC" id="fig|797209.4.peg.2783"/>
<dbReference type="OrthoDB" id="268277at2157"/>
<evidence type="ECO:0000313" key="5">
    <source>
        <dbReference type="Proteomes" id="UP000184203"/>
    </source>
</evidence>
<feature type="transmembrane region" description="Helical" evidence="1">
    <location>
        <begin position="18"/>
        <end position="38"/>
    </location>
</feature>